<reference evidence="1" key="1">
    <citation type="submission" date="2021-02" db="EMBL/GenBank/DDBJ databases">
        <authorList>
            <person name="Nowell W R."/>
        </authorList>
    </citation>
    <scope>NUCLEOTIDE SEQUENCE</scope>
</reference>
<dbReference type="Proteomes" id="UP000663889">
    <property type="component" value="Unassembled WGS sequence"/>
</dbReference>
<evidence type="ECO:0000313" key="1">
    <source>
        <dbReference type="EMBL" id="CAF1361434.1"/>
    </source>
</evidence>
<proteinExistence type="predicted"/>
<protein>
    <submittedName>
        <fullName evidence="1">Uncharacterized protein</fullName>
    </submittedName>
</protein>
<sequence>MPANSLQQS</sequence>
<gene>
    <name evidence="1" type="ORF">SEV965_LOCUS29396</name>
</gene>
<feature type="non-terminal residue" evidence="1">
    <location>
        <position position="9"/>
    </location>
</feature>
<dbReference type="EMBL" id="CAJNOU010002958">
    <property type="protein sequence ID" value="CAF1361434.1"/>
    <property type="molecule type" value="Genomic_DNA"/>
</dbReference>
<evidence type="ECO:0000313" key="2">
    <source>
        <dbReference type="Proteomes" id="UP000663889"/>
    </source>
</evidence>
<organism evidence="1 2">
    <name type="scientific">Rotaria sordida</name>
    <dbReference type="NCBI Taxonomy" id="392033"/>
    <lineage>
        <taxon>Eukaryota</taxon>
        <taxon>Metazoa</taxon>
        <taxon>Spiralia</taxon>
        <taxon>Gnathifera</taxon>
        <taxon>Rotifera</taxon>
        <taxon>Eurotatoria</taxon>
        <taxon>Bdelloidea</taxon>
        <taxon>Philodinida</taxon>
        <taxon>Philodinidae</taxon>
        <taxon>Rotaria</taxon>
    </lineage>
</organism>
<comment type="caution">
    <text evidence="1">The sequence shown here is derived from an EMBL/GenBank/DDBJ whole genome shotgun (WGS) entry which is preliminary data.</text>
</comment>
<name>A0A815I5L9_9BILA</name>
<accession>A0A815I5L9</accession>